<dbReference type="Proteomes" id="UP000613580">
    <property type="component" value="Unassembled WGS sequence"/>
</dbReference>
<gene>
    <name evidence="2" type="ORF">HMN09_00205600</name>
</gene>
<evidence type="ECO:0000313" key="2">
    <source>
        <dbReference type="EMBL" id="KAF7321174.1"/>
    </source>
</evidence>
<feature type="compositionally biased region" description="Low complexity" evidence="1">
    <location>
        <begin position="32"/>
        <end position="49"/>
    </location>
</feature>
<comment type="caution">
    <text evidence="2">The sequence shown here is derived from an EMBL/GenBank/DDBJ whole genome shotgun (WGS) entry which is preliminary data.</text>
</comment>
<feature type="region of interest" description="Disordered" evidence="1">
    <location>
        <begin position="24"/>
        <end position="64"/>
    </location>
</feature>
<feature type="region of interest" description="Disordered" evidence="1">
    <location>
        <begin position="327"/>
        <end position="347"/>
    </location>
</feature>
<evidence type="ECO:0000313" key="3">
    <source>
        <dbReference type="Proteomes" id="UP000613580"/>
    </source>
</evidence>
<sequence>MTTTTTTSTTPPTSSPAMTAAMALLGTPPRSPAAAPGRPLKSSLASSPIRSPPPSSVDNTPSKKSVRFLVAPAELTATELERNVAGGDVENSPAKRVSPPPRMQSPVPESCNNALAGWDHARRANTPEAASARRSRASVPQTNPRETELLRQEDDDDELEDSFLSRLSMLAVNGSPTNEAGPPLGSPRCSRPLPPLPGDTDPSCEFRYRLDLDRTKASFTTQEAETMHMRAEIARLKSENAWLAAAHADLHQENAKMQAQTTQLGAKVTTLTKETSTLRNDKAKLLVALESVVRRERQPTREVREALGRLRSAAVVRDEDLQVLVRAKGKPHGDTRKPLAVMQAAQQ</sequence>
<feature type="region of interest" description="Disordered" evidence="1">
    <location>
        <begin position="78"/>
        <end position="160"/>
    </location>
</feature>
<organism evidence="2 3">
    <name type="scientific">Mycena chlorophos</name>
    <name type="common">Agaric fungus</name>
    <name type="synonym">Agaricus chlorophos</name>
    <dbReference type="NCBI Taxonomy" id="658473"/>
    <lineage>
        <taxon>Eukaryota</taxon>
        <taxon>Fungi</taxon>
        <taxon>Dikarya</taxon>
        <taxon>Basidiomycota</taxon>
        <taxon>Agaricomycotina</taxon>
        <taxon>Agaricomycetes</taxon>
        <taxon>Agaricomycetidae</taxon>
        <taxon>Agaricales</taxon>
        <taxon>Marasmiineae</taxon>
        <taxon>Mycenaceae</taxon>
        <taxon>Mycena</taxon>
    </lineage>
</organism>
<protein>
    <submittedName>
        <fullName evidence="2">Uncharacterized protein</fullName>
    </submittedName>
</protein>
<evidence type="ECO:0000256" key="1">
    <source>
        <dbReference type="SAM" id="MobiDB-lite"/>
    </source>
</evidence>
<dbReference type="EMBL" id="JACAZE010000002">
    <property type="protein sequence ID" value="KAF7321174.1"/>
    <property type="molecule type" value="Genomic_DNA"/>
</dbReference>
<keyword evidence="3" id="KW-1185">Reference proteome</keyword>
<name>A0A8H6WQU3_MYCCL</name>
<accession>A0A8H6WQU3</accession>
<reference evidence="2" key="1">
    <citation type="submission" date="2020-05" db="EMBL/GenBank/DDBJ databases">
        <title>Mycena genomes resolve the evolution of fungal bioluminescence.</title>
        <authorList>
            <person name="Tsai I.J."/>
        </authorList>
    </citation>
    <scope>NUCLEOTIDE SEQUENCE</scope>
    <source>
        <strain evidence="2">110903Hualien_Pintung</strain>
    </source>
</reference>
<dbReference type="AlphaFoldDB" id="A0A8H6WQU3"/>
<proteinExistence type="predicted"/>